<dbReference type="PROSITE" id="PS51186">
    <property type="entry name" value="GNAT"/>
    <property type="match status" value="1"/>
</dbReference>
<evidence type="ECO:0000256" key="1">
    <source>
        <dbReference type="ARBA" id="ARBA00022679"/>
    </source>
</evidence>
<evidence type="ECO:0000313" key="5">
    <source>
        <dbReference type="Proteomes" id="UP001589833"/>
    </source>
</evidence>
<dbReference type="Pfam" id="PF00583">
    <property type="entry name" value="Acetyltransf_1"/>
    <property type="match status" value="1"/>
</dbReference>
<keyword evidence="2 4" id="KW-0012">Acyltransferase</keyword>
<gene>
    <name evidence="4" type="ORF">ACFFH4_14235</name>
</gene>
<evidence type="ECO:0000256" key="2">
    <source>
        <dbReference type="ARBA" id="ARBA00023315"/>
    </source>
</evidence>
<protein>
    <submittedName>
        <fullName evidence="4">GNAT family N-acetyltransferase</fullName>
        <ecNumber evidence="4">2.3.-.-</ecNumber>
    </submittedName>
</protein>
<proteinExistence type="predicted"/>
<dbReference type="GO" id="GO:0016746">
    <property type="term" value="F:acyltransferase activity"/>
    <property type="evidence" value="ECO:0007669"/>
    <property type="project" value="UniProtKB-KW"/>
</dbReference>
<evidence type="ECO:0000259" key="3">
    <source>
        <dbReference type="PROSITE" id="PS51186"/>
    </source>
</evidence>
<dbReference type="SUPFAM" id="SSF55729">
    <property type="entry name" value="Acyl-CoA N-acyltransferases (Nat)"/>
    <property type="match status" value="1"/>
</dbReference>
<reference evidence="4 5" key="1">
    <citation type="submission" date="2024-09" db="EMBL/GenBank/DDBJ databases">
        <authorList>
            <person name="Sun Q."/>
            <person name="Mori K."/>
        </authorList>
    </citation>
    <scope>NUCLEOTIDE SEQUENCE [LARGE SCALE GENOMIC DNA]</scope>
    <source>
        <strain evidence="4 5">NCAIM B.02301</strain>
    </source>
</reference>
<dbReference type="InterPro" id="IPR050832">
    <property type="entry name" value="Bact_Acetyltransf"/>
</dbReference>
<name>A0ABV6NHQ7_9BACI</name>
<dbReference type="CDD" id="cd04301">
    <property type="entry name" value="NAT_SF"/>
    <property type="match status" value="1"/>
</dbReference>
<dbReference type="EMBL" id="JBHLTR010000017">
    <property type="protein sequence ID" value="MFC0560196.1"/>
    <property type="molecule type" value="Genomic_DNA"/>
</dbReference>
<evidence type="ECO:0000313" key="4">
    <source>
        <dbReference type="EMBL" id="MFC0560196.1"/>
    </source>
</evidence>
<accession>A0ABV6NHQ7</accession>
<feature type="domain" description="N-acetyltransferase" evidence="3">
    <location>
        <begin position="10"/>
        <end position="174"/>
    </location>
</feature>
<keyword evidence="5" id="KW-1185">Reference proteome</keyword>
<comment type="caution">
    <text evidence="4">The sequence shown here is derived from an EMBL/GenBank/DDBJ whole genome shotgun (WGS) entry which is preliminary data.</text>
</comment>
<dbReference type="InterPro" id="IPR016181">
    <property type="entry name" value="Acyl_CoA_acyltransferase"/>
</dbReference>
<dbReference type="InterPro" id="IPR000182">
    <property type="entry name" value="GNAT_dom"/>
</dbReference>
<dbReference type="Gene3D" id="3.40.630.30">
    <property type="match status" value="1"/>
</dbReference>
<organism evidence="4 5">
    <name type="scientific">Halalkalibacter alkalisediminis</name>
    <dbReference type="NCBI Taxonomy" id="935616"/>
    <lineage>
        <taxon>Bacteria</taxon>
        <taxon>Bacillati</taxon>
        <taxon>Bacillota</taxon>
        <taxon>Bacilli</taxon>
        <taxon>Bacillales</taxon>
        <taxon>Bacillaceae</taxon>
        <taxon>Halalkalibacter</taxon>
    </lineage>
</organism>
<sequence length="186" mass="20930">MEVAVLVTEIKIEQLFSIENHIDELSELIIQIVEEGASIGFLPPMKQLDANKYWESVLNPDVILLVAKSNNQIVGSVQLHLSGKQNGSHRAEIGKLMTHPNFRRNGIGRLLMQEAEVNAIQENKSLLILDTREGDPSNKLYTSLGYIQAGRIPTYAKSANGELAATIFYYKELNQSDYNNQRFQNE</sequence>
<dbReference type="PANTHER" id="PTHR43877">
    <property type="entry name" value="AMINOALKYLPHOSPHONATE N-ACETYLTRANSFERASE-RELATED-RELATED"/>
    <property type="match status" value="1"/>
</dbReference>
<dbReference type="Proteomes" id="UP001589833">
    <property type="component" value="Unassembled WGS sequence"/>
</dbReference>
<keyword evidence="1 4" id="KW-0808">Transferase</keyword>
<dbReference type="RefSeq" id="WP_390186666.1">
    <property type="nucleotide sequence ID" value="NZ_JAQQWT010000002.1"/>
</dbReference>
<dbReference type="EC" id="2.3.-.-" evidence="4"/>